<dbReference type="InterPro" id="IPR029043">
    <property type="entry name" value="GcvT/YgfZ_C"/>
</dbReference>
<dbReference type="Gene3D" id="3.50.50.60">
    <property type="entry name" value="FAD/NAD(P)-binding domain"/>
    <property type="match status" value="1"/>
</dbReference>
<evidence type="ECO:0000256" key="1">
    <source>
        <dbReference type="ARBA" id="ARBA00008609"/>
    </source>
</evidence>
<dbReference type="GO" id="GO:0005739">
    <property type="term" value="C:mitochondrion"/>
    <property type="evidence" value="ECO:0007669"/>
    <property type="project" value="TreeGrafter"/>
</dbReference>
<dbReference type="Gene3D" id="3.30.9.10">
    <property type="entry name" value="D-Amino Acid Oxidase, subunit A, domain 2"/>
    <property type="match status" value="1"/>
</dbReference>
<keyword evidence="6" id="KW-1185">Reference proteome</keyword>
<dbReference type="InterPro" id="IPR027266">
    <property type="entry name" value="TrmE/GcvT-like"/>
</dbReference>
<dbReference type="PANTHER" id="PTHR43757">
    <property type="entry name" value="AMINOMETHYLTRANSFERASE"/>
    <property type="match status" value="1"/>
</dbReference>
<dbReference type="SUPFAM" id="SSF54373">
    <property type="entry name" value="FAD-linked reductases, C-terminal domain"/>
    <property type="match status" value="1"/>
</dbReference>
<evidence type="ECO:0000259" key="3">
    <source>
        <dbReference type="Pfam" id="PF01571"/>
    </source>
</evidence>
<evidence type="ECO:0008006" key="7">
    <source>
        <dbReference type="Google" id="ProtNLM"/>
    </source>
</evidence>
<dbReference type="AlphaFoldDB" id="A0A3P7HWR1"/>
<evidence type="ECO:0000313" key="5">
    <source>
        <dbReference type="EMBL" id="VDM65441.1"/>
    </source>
</evidence>
<comment type="similarity">
    <text evidence="1">Belongs to the GcvT family.</text>
</comment>
<dbReference type="SUPFAM" id="SSF103025">
    <property type="entry name" value="Folate-binding domain"/>
    <property type="match status" value="1"/>
</dbReference>
<dbReference type="Proteomes" id="UP000270094">
    <property type="component" value="Unassembled WGS sequence"/>
</dbReference>
<gene>
    <name evidence="5" type="ORF">SVUK_LOCUS439</name>
</gene>
<organism evidence="5 6">
    <name type="scientific">Strongylus vulgaris</name>
    <name type="common">Blood worm</name>
    <dbReference type="NCBI Taxonomy" id="40348"/>
    <lineage>
        <taxon>Eukaryota</taxon>
        <taxon>Metazoa</taxon>
        <taxon>Ecdysozoa</taxon>
        <taxon>Nematoda</taxon>
        <taxon>Chromadorea</taxon>
        <taxon>Rhabditida</taxon>
        <taxon>Rhabditina</taxon>
        <taxon>Rhabditomorpha</taxon>
        <taxon>Strongyloidea</taxon>
        <taxon>Strongylidae</taxon>
        <taxon>Strongylus</taxon>
    </lineage>
</organism>
<dbReference type="Pfam" id="PF08669">
    <property type="entry name" value="GCV_T_C"/>
    <property type="match status" value="1"/>
</dbReference>
<dbReference type="Gene3D" id="3.30.1360.120">
    <property type="entry name" value="Probable tRNA modification gtpase trme, domain 1"/>
    <property type="match status" value="1"/>
</dbReference>
<dbReference type="InterPro" id="IPR036188">
    <property type="entry name" value="FAD/NAD-bd_sf"/>
</dbReference>
<dbReference type="SUPFAM" id="SSF51905">
    <property type="entry name" value="FAD/NAD(P)-binding domain"/>
    <property type="match status" value="1"/>
</dbReference>
<dbReference type="Gene3D" id="2.40.30.110">
    <property type="entry name" value="Aminomethyltransferase beta-barrel domains"/>
    <property type="match status" value="1"/>
</dbReference>
<feature type="domain" description="Aminomethyltransferase C-terminal" evidence="4">
    <location>
        <begin position="595"/>
        <end position="638"/>
    </location>
</feature>
<feature type="domain" description="GCVT N-terminal" evidence="3">
    <location>
        <begin position="286"/>
        <end position="554"/>
    </location>
</feature>
<dbReference type="Pfam" id="PF01571">
    <property type="entry name" value="GCV_T"/>
    <property type="match status" value="1"/>
</dbReference>
<feature type="domain" description="FAD dependent oxidoreductase" evidence="2">
    <location>
        <begin position="2"/>
        <end position="227"/>
    </location>
</feature>
<accession>A0A3P7HWR1</accession>
<dbReference type="Pfam" id="PF01266">
    <property type="entry name" value="DAO"/>
    <property type="match status" value="1"/>
</dbReference>
<dbReference type="InterPro" id="IPR006222">
    <property type="entry name" value="GCVT_N"/>
</dbReference>
<protein>
    <recommendedName>
        <fullName evidence="7">FAD dependent oxidoreductase domain-containing protein</fullName>
    </recommendedName>
</protein>
<evidence type="ECO:0000259" key="4">
    <source>
        <dbReference type="Pfam" id="PF08669"/>
    </source>
</evidence>
<name>A0A3P7HWR1_STRVU</name>
<reference evidence="5 6" key="1">
    <citation type="submission" date="2018-11" db="EMBL/GenBank/DDBJ databases">
        <authorList>
            <consortium name="Pathogen Informatics"/>
        </authorList>
    </citation>
    <scope>NUCLEOTIDE SEQUENCE [LARGE SCALE GENOMIC DNA]</scope>
</reference>
<sequence length="647" mass="72315">ILGALYTTNDGVLSAEGLTRALFAGATKGGLQSINSEPKKISYDKEKALWHIELANGENVTTRNIVNAGGIWANDIARLSGHELPMVIVEAQFADLTPDASIPDMPAITDHDSTFYLRKNGDSYFFGAFDPYDKVVIREDWLRKGVPLEGSRAIKPDFSRIEEAYARACKLIPCIREAKVTPKAAAISMTPDGYPLVGPFDKNYWVATGFMDGVTSGGGLGKYIADWMVDGQPPMEFCDTDANRYDRWATREFILEKSKETFSMFYNWSDSDRPAGRPTDRISGIYGRLKRDKGEFLFRNGWEVPQVFGIGDEGILATLSREHQMVTNKCGVIDMSWKGKIEVKGEGAEALLDYALCSRVPALGKIRSGLMLTGQGRILGPLNIFHHDSKRSNFLVLTEPERENRDIYWLRRAAAEKKLDVQVNCVSEYLASIALVGPNSREVLAKLTKSDVSEEAFPQHSAGHIRIGTISVVCVRSSTSTGQLSYELFHDRADSAKLYQEILDAGASYGIVNFGQDTWNIMRLEHGYKVWGRELTLDTNPYECGLEGLVDLNKEDFIGKSAVIEQSKKTYDRRLVLLTFDPSDNPDVHLKWEHIPSGHEVVRRQGHEERIGQITSASYSVRLGKPIAFAWIDSDVQSDEKVWQLFQ</sequence>
<dbReference type="InterPro" id="IPR006076">
    <property type="entry name" value="FAD-dep_OxRdtase"/>
</dbReference>
<proteinExistence type="inferred from homology"/>
<dbReference type="PANTHER" id="PTHR43757:SF2">
    <property type="entry name" value="AMINOMETHYLTRANSFERASE, MITOCHONDRIAL"/>
    <property type="match status" value="1"/>
</dbReference>
<dbReference type="InterPro" id="IPR013977">
    <property type="entry name" value="GcvT_C"/>
</dbReference>
<dbReference type="EMBL" id="UYYB01000717">
    <property type="protein sequence ID" value="VDM65441.1"/>
    <property type="molecule type" value="Genomic_DNA"/>
</dbReference>
<evidence type="ECO:0000259" key="2">
    <source>
        <dbReference type="Pfam" id="PF01266"/>
    </source>
</evidence>
<dbReference type="OrthoDB" id="498204at2759"/>
<dbReference type="Gene3D" id="3.30.70.1400">
    <property type="entry name" value="Aminomethyltransferase beta-barrel domains"/>
    <property type="match status" value="1"/>
</dbReference>
<evidence type="ECO:0000313" key="6">
    <source>
        <dbReference type="Proteomes" id="UP000270094"/>
    </source>
</evidence>
<dbReference type="SUPFAM" id="SSF101790">
    <property type="entry name" value="Aminomethyltransferase beta-barrel domain"/>
    <property type="match status" value="1"/>
</dbReference>
<dbReference type="InterPro" id="IPR028896">
    <property type="entry name" value="GcvT/YgfZ/DmdA"/>
</dbReference>
<feature type="non-terminal residue" evidence="5">
    <location>
        <position position="1"/>
    </location>
</feature>